<dbReference type="Pfam" id="PF03466">
    <property type="entry name" value="LysR_substrate"/>
    <property type="match status" value="1"/>
</dbReference>
<dbReference type="InterPro" id="IPR000847">
    <property type="entry name" value="LysR_HTH_N"/>
</dbReference>
<dbReference type="Proteomes" id="UP000230390">
    <property type="component" value="Unassembled WGS sequence"/>
</dbReference>
<organism evidence="6 7">
    <name type="scientific">Massilia eurypsychrophila</name>
    <dbReference type="NCBI Taxonomy" id="1485217"/>
    <lineage>
        <taxon>Bacteria</taxon>
        <taxon>Pseudomonadati</taxon>
        <taxon>Pseudomonadota</taxon>
        <taxon>Betaproteobacteria</taxon>
        <taxon>Burkholderiales</taxon>
        <taxon>Oxalobacteraceae</taxon>
        <taxon>Telluria group</taxon>
        <taxon>Massilia</taxon>
    </lineage>
</organism>
<dbReference type="InterPro" id="IPR036388">
    <property type="entry name" value="WH-like_DNA-bd_sf"/>
</dbReference>
<evidence type="ECO:0000256" key="4">
    <source>
        <dbReference type="ARBA" id="ARBA00023163"/>
    </source>
</evidence>
<dbReference type="PROSITE" id="PS50931">
    <property type="entry name" value="HTH_LYSR"/>
    <property type="match status" value="1"/>
</dbReference>
<feature type="domain" description="HTH lysR-type" evidence="5">
    <location>
        <begin position="1"/>
        <end position="58"/>
    </location>
</feature>
<dbReference type="RefSeq" id="WP_099792968.1">
    <property type="nucleotide sequence ID" value="NZ_JBHLYV010000090.1"/>
</dbReference>
<evidence type="ECO:0000256" key="2">
    <source>
        <dbReference type="ARBA" id="ARBA00023015"/>
    </source>
</evidence>
<dbReference type="InterPro" id="IPR036390">
    <property type="entry name" value="WH_DNA-bd_sf"/>
</dbReference>
<dbReference type="EMBL" id="PDOC01000026">
    <property type="protein sequence ID" value="PIL42447.1"/>
    <property type="molecule type" value="Genomic_DNA"/>
</dbReference>
<evidence type="ECO:0000256" key="3">
    <source>
        <dbReference type="ARBA" id="ARBA00023125"/>
    </source>
</evidence>
<dbReference type="Pfam" id="PF00126">
    <property type="entry name" value="HTH_1"/>
    <property type="match status" value="1"/>
</dbReference>
<reference evidence="6 7" key="1">
    <citation type="submission" date="2017-10" db="EMBL/GenBank/DDBJ databases">
        <title>Massilia psychrophilum sp. nov., a novel purple-pigmented bacterium isolated from Tianshan glacier, Xinjiang Municipality, China.</title>
        <authorList>
            <person name="Wang H."/>
        </authorList>
    </citation>
    <scope>NUCLEOTIDE SEQUENCE [LARGE SCALE GENOMIC DNA]</scope>
    <source>
        <strain evidence="6 7">JCM 30074</strain>
    </source>
</reference>
<gene>
    <name evidence="6" type="ORF">CR105_24015</name>
</gene>
<name>A0A2G8T8R1_9BURK</name>
<evidence type="ECO:0000256" key="1">
    <source>
        <dbReference type="ARBA" id="ARBA00009437"/>
    </source>
</evidence>
<dbReference type="GO" id="GO:0003700">
    <property type="term" value="F:DNA-binding transcription factor activity"/>
    <property type="evidence" value="ECO:0007669"/>
    <property type="project" value="InterPro"/>
</dbReference>
<dbReference type="GO" id="GO:0003677">
    <property type="term" value="F:DNA binding"/>
    <property type="evidence" value="ECO:0007669"/>
    <property type="project" value="UniProtKB-KW"/>
</dbReference>
<evidence type="ECO:0000313" key="7">
    <source>
        <dbReference type="Proteomes" id="UP000230390"/>
    </source>
</evidence>
<evidence type="ECO:0000259" key="5">
    <source>
        <dbReference type="PROSITE" id="PS50931"/>
    </source>
</evidence>
<dbReference type="FunFam" id="1.10.10.10:FF:000001">
    <property type="entry name" value="LysR family transcriptional regulator"/>
    <property type="match status" value="1"/>
</dbReference>
<keyword evidence="3" id="KW-0238">DNA-binding</keyword>
<dbReference type="AlphaFoldDB" id="A0A2G8T8R1"/>
<protein>
    <submittedName>
        <fullName evidence="6">LysR family transcriptional regulator</fullName>
    </submittedName>
</protein>
<keyword evidence="7" id="KW-1185">Reference proteome</keyword>
<accession>A0A2G8T8R1</accession>
<comment type="similarity">
    <text evidence="1">Belongs to the LysR transcriptional regulatory family.</text>
</comment>
<evidence type="ECO:0000313" key="6">
    <source>
        <dbReference type="EMBL" id="PIL42447.1"/>
    </source>
</evidence>
<dbReference type="InterPro" id="IPR050950">
    <property type="entry name" value="HTH-type_LysR_regulators"/>
</dbReference>
<dbReference type="OrthoDB" id="8587114at2"/>
<keyword evidence="2" id="KW-0805">Transcription regulation</keyword>
<comment type="caution">
    <text evidence="6">The sequence shown here is derived from an EMBL/GenBank/DDBJ whole genome shotgun (WGS) entry which is preliminary data.</text>
</comment>
<proteinExistence type="inferred from homology"/>
<dbReference type="PANTHER" id="PTHR30419">
    <property type="entry name" value="HTH-TYPE TRANSCRIPTIONAL REGULATOR YBHD"/>
    <property type="match status" value="1"/>
</dbReference>
<dbReference type="SUPFAM" id="SSF53850">
    <property type="entry name" value="Periplasmic binding protein-like II"/>
    <property type="match status" value="1"/>
</dbReference>
<dbReference type="SUPFAM" id="SSF46785">
    <property type="entry name" value="Winged helix' DNA-binding domain"/>
    <property type="match status" value="1"/>
</dbReference>
<keyword evidence="4" id="KW-0804">Transcription</keyword>
<sequence length="299" mass="32862">MDLKQLSYFVRVAELGSFTRASIVLDIAQPALSRQVRLLEVELHQNLLVRNGRGITLTEAGRVLLEHSRGVLHQMERLREELSRVRGSLAGRVAIGLPPTLGRILAVPVTREFKRLMPEATLSIVDGLSKTMQESLLTGQLDIALLYNAFPSPGVELRPVLQDELLLVQTGGNADGQVELKDIPQYPLIIPRRPNAIRMHVETALLNIGVQPRIAMEVDSVATILDLVADGVGNAILSRHAVLTAAQPERFSTRQITNPGLYPLLSVAIGADRPTTSTQQATLEILERITREVLREVQA</sequence>
<dbReference type="GO" id="GO:0005829">
    <property type="term" value="C:cytosol"/>
    <property type="evidence" value="ECO:0007669"/>
    <property type="project" value="TreeGrafter"/>
</dbReference>
<dbReference type="PRINTS" id="PR00039">
    <property type="entry name" value="HTHLYSR"/>
</dbReference>
<dbReference type="Gene3D" id="1.10.10.10">
    <property type="entry name" value="Winged helix-like DNA-binding domain superfamily/Winged helix DNA-binding domain"/>
    <property type="match status" value="1"/>
</dbReference>
<dbReference type="InterPro" id="IPR005119">
    <property type="entry name" value="LysR_subst-bd"/>
</dbReference>
<dbReference type="Gene3D" id="3.40.190.290">
    <property type="match status" value="1"/>
</dbReference>